<evidence type="ECO:0000313" key="3">
    <source>
        <dbReference type="Proteomes" id="UP000265520"/>
    </source>
</evidence>
<organism evidence="2 3">
    <name type="scientific">Trifolium medium</name>
    <dbReference type="NCBI Taxonomy" id="97028"/>
    <lineage>
        <taxon>Eukaryota</taxon>
        <taxon>Viridiplantae</taxon>
        <taxon>Streptophyta</taxon>
        <taxon>Embryophyta</taxon>
        <taxon>Tracheophyta</taxon>
        <taxon>Spermatophyta</taxon>
        <taxon>Magnoliopsida</taxon>
        <taxon>eudicotyledons</taxon>
        <taxon>Gunneridae</taxon>
        <taxon>Pentapetalae</taxon>
        <taxon>rosids</taxon>
        <taxon>fabids</taxon>
        <taxon>Fabales</taxon>
        <taxon>Fabaceae</taxon>
        <taxon>Papilionoideae</taxon>
        <taxon>50 kb inversion clade</taxon>
        <taxon>NPAAA clade</taxon>
        <taxon>Hologalegina</taxon>
        <taxon>IRL clade</taxon>
        <taxon>Trifolieae</taxon>
        <taxon>Trifolium</taxon>
    </lineage>
</organism>
<feature type="compositionally biased region" description="Basic and acidic residues" evidence="1">
    <location>
        <begin position="64"/>
        <end position="79"/>
    </location>
</feature>
<name>A0A392UHN3_9FABA</name>
<proteinExistence type="predicted"/>
<keyword evidence="3" id="KW-1185">Reference proteome</keyword>
<dbReference type="Proteomes" id="UP000265520">
    <property type="component" value="Unassembled WGS sequence"/>
</dbReference>
<accession>A0A392UHN3</accession>
<comment type="caution">
    <text evidence="2">The sequence shown here is derived from an EMBL/GenBank/DDBJ whole genome shotgun (WGS) entry which is preliminary data.</text>
</comment>
<sequence>MPKRGKRKAKDDVEKKPKKKVGSSSAVAVKIVQPKALNEEEYNRAIGVTVEKFGIISERRSKHKHDDAVKAGEGKEVIK</sequence>
<feature type="region of interest" description="Disordered" evidence="1">
    <location>
        <begin position="59"/>
        <end position="79"/>
    </location>
</feature>
<evidence type="ECO:0000256" key="1">
    <source>
        <dbReference type="SAM" id="MobiDB-lite"/>
    </source>
</evidence>
<reference evidence="2 3" key="1">
    <citation type="journal article" date="2018" name="Front. Plant Sci.">
        <title>Red Clover (Trifolium pratense) and Zigzag Clover (T. medium) - A Picture of Genomic Similarities and Differences.</title>
        <authorList>
            <person name="Dluhosova J."/>
            <person name="Istvanek J."/>
            <person name="Nedelnik J."/>
            <person name="Repkova J."/>
        </authorList>
    </citation>
    <scope>NUCLEOTIDE SEQUENCE [LARGE SCALE GENOMIC DNA]</scope>
    <source>
        <strain evidence="3">cv. 10/8</strain>
        <tissue evidence="2">Leaf</tissue>
    </source>
</reference>
<dbReference type="AlphaFoldDB" id="A0A392UHN3"/>
<dbReference type="EMBL" id="LXQA010813358">
    <property type="protein sequence ID" value="MCI72217.1"/>
    <property type="molecule type" value="Genomic_DNA"/>
</dbReference>
<feature type="region of interest" description="Disordered" evidence="1">
    <location>
        <begin position="1"/>
        <end position="25"/>
    </location>
</feature>
<feature type="non-terminal residue" evidence="2">
    <location>
        <position position="79"/>
    </location>
</feature>
<evidence type="ECO:0000313" key="2">
    <source>
        <dbReference type="EMBL" id="MCI72217.1"/>
    </source>
</evidence>
<protein>
    <submittedName>
        <fullName evidence="2">Uncharacterized protein</fullName>
    </submittedName>
</protein>